<evidence type="ECO:0000313" key="2">
    <source>
        <dbReference type="EMBL" id="KAK7312623.1"/>
    </source>
</evidence>
<keyword evidence="3" id="KW-1185">Reference proteome</keyword>
<protein>
    <submittedName>
        <fullName evidence="2">Uncharacterized protein</fullName>
    </submittedName>
</protein>
<accession>A0AAN9K9G5</accession>
<feature type="region of interest" description="Disordered" evidence="1">
    <location>
        <begin position="190"/>
        <end position="218"/>
    </location>
</feature>
<feature type="compositionally biased region" description="Basic and acidic residues" evidence="1">
    <location>
        <begin position="71"/>
        <end position="88"/>
    </location>
</feature>
<feature type="region of interest" description="Disordered" evidence="1">
    <location>
        <begin position="50"/>
        <end position="110"/>
    </location>
</feature>
<comment type="caution">
    <text evidence="2">The sequence shown here is derived from an EMBL/GenBank/DDBJ whole genome shotgun (WGS) entry which is preliminary data.</text>
</comment>
<reference evidence="2 3" key="1">
    <citation type="submission" date="2024-01" db="EMBL/GenBank/DDBJ databases">
        <title>The genomes of 5 underutilized Papilionoideae crops provide insights into root nodulation and disease resistanc.</title>
        <authorList>
            <person name="Jiang F."/>
        </authorList>
    </citation>
    <scope>NUCLEOTIDE SEQUENCE [LARGE SCALE GENOMIC DNA]</scope>
    <source>
        <strain evidence="2">LVBAO_FW01</strain>
        <tissue evidence="2">Leaves</tissue>
    </source>
</reference>
<proteinExistence type="predicted"/>
<evidence type="ECO:0000313" key="3">
    <source>
        <dbReference type="Proteomes" id="UP001367508"/>
    </source>
</evidence>
<dbReference type="Proteomes" id="UP001367508">
    <property type="component" value="Unassembled WGS sequence"/>
</dbReference>
<dbReference type="EMBL" id="JAYMYQ010000009">
    <property type="protein sequence ID" value="KAK7312623.1"/>
    <property type="molecule type" value="Genomic_DNA"/>
</dbReference>
<dbReference type="AlphaFoldDB" id="A0AAN9K9G5"/>
<gene>
    <name evidence="2" type="ORF">VNO77_36624</name>
</gene>
<evidence type="ECO:0000256" key="1">
    <source>
        <dbReference type="SAM" id="MobiDB-lite"/>
    </source>
</evidence>
<name>A0AAN9K9G5_CANGL</name>
<organism evidence="2 3">
    <name type="scientific">Canavalia gladiata</name>
    <name type="common">Sword bean</name>
    <name type="synonym">Dolichos gladiatus</name>
    <dbReference type="NCBI Taxonomy" id="3824"/>
    <lineage>
        <taxon>Eukaryota</taxon>
        <taxon>Viridiplantae</taxon>
        <taxon>Streptophyta</taxon>
        <taxon>Embryophyta</taxon>
        <taxon>Tracheophyta</taxon>
        <taxon>Spermatophyta</taxon>
        <taxon>Magnoliopsida</taxon>
        <taxon>eudicotyledons</taxon>
        <taxon>Gunneridae</taxon>
        <taxon>Pentapetalae</taxon>
        <taxon>rosids</taxon>
        <taxon>fabids</taxon>
        <taxon>Fabales</taxon>
        <taxon>Fabaceae</taxon>
        <taxon>Papilionoideae</taxon>
        <taxon>50 kb inversion clade</taxon>
        <taxon>NPAAA clade</taxon>
        <taxon>indigoferoid/millettioid clade</taxon>
        <taxon>Phaseoleae</taxon>
        <taxon>Canavalia</taxon>
    </lineage>
</organism>
<sequence length="218" mass="24580">MASSRRGYSKSQMCFFKILHIISSVPPSKEEANTKGLGIDLNLRFCSITESGESESSRENNNEGGEEEEGLREKSVEVSEKFVDHVESESEEDGDGNAKTASFHGQEGGSDSNCLDLLIEAVRVLSGKDECDSEEERELTQLRTRREKRKERWVVVDLCGDVVEEREPVVRSKRGRNQALPYRFRDSVVEPLKRSSRPQRPSSTARISKRLLRSSPTT</sequence>